<organism evidence="2 3">
    <name type="scientific">Oryza sativa subsp. japonica</name>
    <name type="common">Rice</name>
    <dbReference type="NCBI Taxonomy" id="39947"/>
    <lineage>
        <taxon>Eukaryota</taxon>
        <taxon>Viridiplantae</taxon>
        <taxon>Streptophyta</taxon>
        <taxon>Embryophyta</taxon>
        <taxon>Tracheophyta</taxon>
        <taxon>Spermatophyta</taxon>
        <taxon>Magnoliopsida</taxon>
        <taxon>Liliopsida</taxon>
        <taxon>Poales</taxon>
        <taxon>Poaceae</taxon>
        <taxon>BOP clade</taxon>
        <taxon>Oryzoideae</taxon>
        <taxon>Oryzeae</taxon>
        <taxon>Oryzinae</taxon>
        <taxon>Oryza</taxon>
        <taxon>Oryza sativa</taxon>
    </lineage>
</organism>
<gene>
    <name evidence="2" type="ordered locus">Os05g0436950</name>
    <name evidence="2" type="ORF">OSNPB_050436950</name>
</gene>
<evidence type="ECO:0000313" key="3">
    <source>
        <dbReference type="Proteomes" id="UP000059680"/>
    </source>
</evidence>
<dbReference type="InParanoid" id="A0A0P0WMU3"/>
<dbReference type="AlphaFoldDB" id="A0A0P0WMU3"/>
<reference evidence="2 3" key="2">
    <citation type="journal article" date="2013" name="Plant Cell Physiol.">
        <title>Rice Annotation Project Database (RAP-DB): an integrative and interactive database for rice genomics.</title>
        <authorList>
            <person name="Sakai H."/>
            <person name="Lee S.S."/>
            <person name="Tanaka T."/>
            <person name="Numa H."/>
            <person name="Kim J."/>
            <person name="Kawahara Y."/>
            <person name="Wakimoto H."/>
            <person name="Yang C.C."/>
            <person name="Iwamoto M."/>
            <person name="Abe T."/>
            <person name="Yamada Y."/>
            <person name="Muto A."/>
            <person name="Inokuchi H."/>
            <person name="Ikemura T."/>
            <person name="Matsumoto T."/>
            <person name="Sasaki T."/>
            <person name="Itoh T."/>
        </authorList>
    </citation>
    <scope>NUCLEOTIDE SEQUENCE [LARGE SCALE GENOMIC DNA]</scope>
    <source>
        <strain evidence="3">cv. Nipponbare</strain>
    </source>
</reference>
<keyword evidence="3" id="KW-1185">Reference proteome</keyword>
<proteinExistence type="predicted"/>
<evidence type="ECO:0000313" key="2">
    <source>
        <dbReference type="EMBL" id="BAS94205.1"/>
    </source>
</evidence>
<dbReference type="PaxDb" id="39947-A0A0P0WMU3"/>
<name>A0A0P0WMU3_ORYSJ</name>
<feature type="compositionally biased region" description="Basic and acidic residues" evidence="1">
    <location>
        <begin position="1"/>
        <end position="25"/>
    </location>
</feature>
<reference evidence="3" key="1">
    <citation type="journal article" date="2005" name="Nature">
        <title>The map-based sequence of the rice genome.</title>
        <authorList>
            <consortium name="International rice genome sequencing project (IRGSP)"/>
            <person name="Matsumoto T."/>
            <person name="Wu J."/>
            <person name="Kanamori H."/>
            <person name="Katayose Y."/>
            <person name="Fujisawa M."/>
            <person name="Namiki N."/>
            <person name="Mizuno H."/>
            <person name="Yamamoto K."/>
            <person name="Antonio B.A."/>
            <person name="Baba T."/>
            <person name="Sakata K."/>
            <person name="Nagamura Y."/>
            <person name="Aoki H."/>
            <person name="Arikawa K."/>
            <person name="Arita K."/>
            <person name="Bito T."/>
            <person name="Chiden Y."/>
            <person name="Fujitsuka N."/>
            <person name="Fukunaka R."/>
            <person name="Hamada M."/>
            <person name="Harada C."/>
            <person name="Hayashi A."/>
            <person name="Hijishita S."/>
            <person name="Honda M."/>
            <person name="Hosokawa S."/>
            <person name="Ichikawa Y."/>
            <person name="Idonuma A."/>
            <person name="Iijima M."/>
            <person name="Ikeda M."/>
            <person name="Ikeno M."/>
            <person name="Ito K."/>
            <person name="Ito S."/>
            <person name="Ito T."/>
            <person name="Ito Y."/>
            <person name="Ito Y."/>
            <person name="Iwabuchi A."/>
            <person name="Kamiya K."/>
            <person name="Karasawa W."/>
            <person name="Kurita K."/>
            <person name="Katagiri S."/>
            <person name="Kikuta A."/>
            <person name="Kobayashi H."/>
            <person name="Kobayashi N."/>
            <person name="Machita K."/>
            <person name="Maehara T."/>
            <person name="Masukawa M."/>
            <person name="Mizubayashi T."/>
            <person name="Mukai Y."/>
            <person name="Nagasaki H."/>
            <person name="Nagata Y."/>
            <person name="Naito S."/>
            <person name="Nakashima M."/>
            <person name="Nakama Y."/>
            <person name="Nakamichi Y."/>
            <person name="Nakamura M."/>
            <person name="Meguro A."/>
            <person name="Negishi M."/>
            <person name="Ohta I."/>
            <person name="Ohta T."/>
            <person name="Okamoto M."/>
            <person name="Ono N."/>
            <person name="Saji S."/>
            <person name="Sakaguchi M."/>
            <person name="Sakai K."/>
            <person name="Shibata M."/>
            <person name="Shimokawa T."/>
            <person name="Song J."/>
            <person name="Takazaki Y."/>
            <person name="Terasawa K."/>
            <person name="Tsugane M."/>
            <person name="Tsuji K."/>
            <person name="Ueda S."/>
            <person name="Waki K."/>
            <person name="Yamagata H."/>
            <person name="Yamamoto M."/>
            <person name="Yamamoto S."/>
            <person name="Yamane H."/>
            <person name="Yoshiki S."/>
            <person name="Yoshihara R."/>
            <person name="Yukawa K."/>
            <person name="Zhong H."/>
            <person name="Yano M."/>
            <person name="Yuan Q."/>
            <person name="Ouyang S."/>
            <person name="Liu J."/>
            <person name="Jones K.M."/>
            <person name="Gansberger K."/>
            <person name="Moffat K."/>
            <person name="Hill J."/>
            <person name="Bera J."/>
            <person name="Fadrosh D."/>
            <person name="Jin S."/>
            <person name="Johri S."/>
            <person name="Kim M."/>
            <person name="Overton L."/>
            <person name="Reardon M."/>
            <person name="Tsitrin T."/>
            <person name="Vuong H."/>
            <person name="Weaver B."/>
            <person name="Ciecko A."/>
            <person name="Tallon L."/>
            <person name="Jackson J."/>
            <person name="Pai G."/>
            <person name="Aken S.V."/>
            <person name="Utterback T."/>
            <person name="Reidmuller S."/>
            <person name="Feldblyum T."/>
            <person name="Hsiao J."/>
            <person name="Zismann V."/>
            <person name="Iobst S."/>
            <person name="de Vazeille A.R."/>
            <person name="Buell C.R."/>
            <person name="Ying K."/>
            <person name="Li Y."/>
            <person name="Lu T."/>
            <person name="Huang Y."/>
            <person name="Zhao Q."/>
            <person name="Feng Q."/>
            <person name="Zhang L."/>
            <person name="Zhu J."/>
            <person name="Weng Q."/>
            <person name="Mu J."/>
            <person name="Lu Y."/>
            <person name="Fan D."/>
            <person name="Liu Y."/>
            <person name="Guan J."/>
            <person name="Zhang Y."/>
            <person name="Yu S."/>
            <person name="Liu X."/>
            <person name="Zhang Y."/>
            <person name="Hong G."/>
            <person name="Han B."/>
            <person name="Choisne N."/>
            <person name="Demange N."/>
            <person name="Orjeda G."/>
            <person name="Samain S."/>
            <person name="Cattolico L."/>
            <person name="Pelletier E."/>
            <person name="Couloux A."/>
            <person name="Segurens B."/>
            <person name="Wincker P."/>
            <person name="D'Hont A."/>
            <person name="Scarpelli C."/>
            <person name="Weissenbach J."/>
            <person name="Salanoubat M."/>
            <person name="Quetier F."/>
            <person name="Yu Y."/>
            <person name="Kim H.R."/>
            <person name="Rambo T."/>
            <person name="Currie J."/>
            <person name="Collura K."/>
            <person name="Luo M."/>
            <person name="Yang T."/>
            <person name="Ammiraju J.S.S."/>
            <person name="Engler F."/>
            <person name="Soderlund C."/>
            <person name="Wing R.A."/>
            <person name="Palmer L.E."/>
            <person name="de la Bastide M."/>
            <person name="Spiegel L."/>
            <person name="Nascimento L."/>
            <person name="Zutavern T."/>
            <person name="O'Shaughnessy A."/>
            <person name="Dike S."/>
            <person name="Dedhia N."/>
            <person name="Preston R."/>
            <person name="Balija V."/>
            <person name="McCombie W.R."/>
            <person name="Chow T."/>
            <person name="Chen H."/>
            <person name="Chung M."/>
            <person name="Chen C."/>
            <person name="Shaw J."/>
            <person name="Wu H."/>
            <person name="Hsiao K."/>
            <person name="Chao Y."/>
            <person name="Chu M."/>
            <person name="Cheng C."/>
            <person name="Hour A."/>
            <person name="Lee P."/>
            <person name="Lin S."/>
            <person name="Lin Y."/>
            <person name="Liou J."/>
            <person name="Liu S."/>
            <person name="Hsing Y."/>
            <person name="Raghuvanshi S."/>
            <person name="Mohanty A."/>
            <person name="Bharti A.K."/>
            <person name="Gaur A."/>
            <person name="Gupta V."/>
            <person name="Kumar D."/>
            <person name="Ravi V."/>
            <person name="Vij S."/>
            <person name="Kapur A."/>
            <person name="Khurana P."/>
            <person name="Khurana P."/>
            <person name="Khurana J.P."/>
            <person name="Tyagi A.K."/>
            <person name="Gaikwad K."/>
            <person name="Singh A."/>
            <person name="Dalal V."/>
            <person name="Srivastava S."/>
            <person name="Dixit A."/>
            <person name="Pal A.K."/>
            <person name="Ghazi I.A."/>
            <person name="Yadav M."/>
            <person name="Pandit A."/>
            <person name="Bhargava A."/>
            <person name="Sureshbabu K."/>
            <person name="Batra K."/>
            <person name="Sharma T.R."/>
            <person name="Mohapatra T."/>
            <person name="Singh N.K."/>
            <person name="Messing J."/>
            <person name="Nelson A.B."/>
            <person name="Fuks G."/>
            <person name="Kavchok S."/>
            <person name="Keizer G."/>
            <person name="Linton E."/>
            <person name="Llaca V."/>
            <person name="Song R."/>
            <person name="Tanyolac B."/>
            <person name="Young S."/>
            <person name="Ho-Il K."/>
            <person name="Hahn J.H."/>
            <person name="Sangsakoo G."/>
            <person name="Vanavichit A."/>
            <person name="de Mattos Luiz.A.T."/>
            <person name="Zimmer P.D."/>
            <person name="Malone G."/>
            <person name="Dellagostin O."/>
            <person name="de Oliveira A.C."/>
            <person name="Bevan M."/>
            <person name="Bancroft I."/>
            <person name="Minx P."/>
            <person name="Cordum H."/>
            <person name="Wilson R."/>
            <person name="Cheng Z."/>
            <person name="Jin W."/>
            <person name="Jiang J."/>
            <person name="Leong S.A."/>
            <person name="Iwama H."/>
            <person name="Gojobori T."/>
            <person name="Itoh T."/>
            <person name="Niimura Y."/>
            <person name="Fujii Y."/>
            <person name="Habara T."/>
            <person name="Sakai H."/>
            <person name="Sato Y."/>
            <person name="Wilson G."/>
            <person name="Kumar K."/>
            <person name="McCouch S."/>
            <person name="Juretic N."/>
            <person name="Hoen D."/>
            <person name="Wright S."/>
            <person name="Bruskiewich R."/>
            <person name="Bureau T."/>
            <person name="Miyao A."/>
            <person name="Hirochika H."/>
            <person name="Nishikawa T."/>
            <person name="Kadowaki K."/>
            <person name="Sugiura M."/>
            <person name="Burr B."/>
            <person name="Sasaki T."/>
        </authorList>
    </citation>
    <scope>NUCLEOTIDE SEQUENCE [LARGE SCALE GENOMIC DNA]</scope>
    <source>
        <strain evidence="3">cv. Nipponbare</strain>
    </source>
</reference>
<feature type="region of interest" description="Disordered" evidence="1">
    <location>
        <begin position="58"/>
        <end position="95"/>
    </location>
</feature>
<dbReference type="Gramene" id="Os05t0436950-00">
    <property type="protein sequence ID" value="Os05t0436950-00"/>
    <property type="gene ID" value="Os05g0436950"/>
</dbReference>
<evidence type="ECO:0000256" key="1">
    <source>
        <dbReference type="SAM" id="MobiDB-lite"/>
    </source>
</evidence>
<feature type="non-terminal residue" evidence="2">
    <location>
        <position position="1"/>
    </location>
</feature>
<feature type="region of interest" description="Disordered" evidence="1">
    <location>
        <begin position="1"/>
        <end position="45"/>
    </location>
</feature>
<protein>
    <submittedName>
        <fullName evidence="2">Os05g0436950 protein</fullName>
    </submittedName>
</protein>
<accession>A0A0P0WMU3</accession>
<dbReference type="Proteomes" id="UP000059680">
    <property type="component" value="Chromosome 5"/>
</dbReference>
<dbReference type="EMBL" id="AP014961">
    <property type="protein sequence ID" value="BAS94205.1"/>
    <property type="molecule type" value="Genomic_DNA"/>
</dbReference>
<sequence length="116" mass="13661">MPEMPRNEHAEDENRHHDERNRDEQGLGIGSEYQPPTKQEPIIPFPSFVDSLLRLRHGRRRRRSSGQCHCPISDRPPNRVVRARRNRRAHAEREIRSRGGGIEWEGRWAEARRGEA</sequence>
<reference evidence="2 3" key="3">
    <citation type="journal article" date="2013" name="Rice">
        <title>Improvement of the Oryza sativa Nipponbare reference genome using next generation sequence and optical map data.</title>
        <authorList>
            <person name="Kawahara Y."/>
            <person name="de la Bastide M."/>
            <person name="Hamilton J.P."/>
            <person name="Kanamori H."/>
            <person name="McCombie W.R."/>
            <person name="Ouyang S."/>
            <person name="Schwartz D.C."/>
            <person name="Tanaka T."/>
            <person name="Wu J."/>
            <person name="Zhou S."/>
            <person name="Childs K.L."/>
            <person name="Davidson R.M."/>
            <person name="Lin H."/>
            <person name="Quesada-Ocampo L."/>
            <person name="Vaillancourt B."/>
            <person name="Sakai H."/>
            <person name="Lee S.S."/>
            <person name="Kim J."/>
            <person name="Numa H."/>
            <person name="Itoh T."/>
            <person name="Buell C.R."/>
            <person name="Matsumoto T."/>
        </authorList>
    </citation>
    <scope>NUCLEOTIDE SEQUENCE [LARGE SCALE GENOMIC DNA]</scope>
    <source>
        <strain evidence="3">cv. Nipponbare</strain>
    </source>
</reference>